<evidence type="ECO:0000256" key="14">
    <source>
        <dbReference type="ARBA" id="ARBA00023408"/>
    </source>
</evidence>
<comment type="catalytic activity">
    <reaction evidence="15">
        <text>a 1,2-diacyl-sn-glycero-3-phosphocholine + H2O = a 1-acyl-sn-glycero-3-phosphocholine + a fatty acid + H(+)</text>
        <dbReference type="Rhea" id="RHEA:15801"/>
        <dbReference type="ChEBI" id="CHEBI:15377"/>
        <dbReference type="ChEBI" id="CHEBI:15378"/>
        <dbReference type="ChEBI" id="CHEBI:28868"/>
        <dbReference type="ChEBI" id="CHEBI:57643"/>
        <dbReference type="ChEBI" id="CHEBI:58168"/>
        <dbReference type="EC" id="3.1.1.4"/>
    </reaction>
    <physiologicalReaction direction="left-to-right" evidence="15">
        <dbReference type="Rhea" id="RHEA:15802"/>
    </physiologicalReaction>
</comment>
<comment type="catalytic activity">
    <reaction evidence="31">
        <text>1-octadecanoyl-2-(9Z,12Z)-octadecadienoyl-sn-glycerol + H2O = 1-octadecanoyl-sn-glycerol + (9Z,12Z)-octadecadienoate + H(+)</text>
        <dbReference type="Rhea" id="RHEA:40927"/>
        <dbReference type="ChEBI" id="CHEBI:15377"/>
        <dbReference type="ChEBI" id="CHEBI:15378"/>
        <dbReference type="ChEBI" id="CHEBI:30245"/>
        <dbReference type="ChEBI" id="CHEBI:75550"/>
        <dbReference type="ChEBI" id="CHEBI:77097"/>
    </reaction>
    <physiologicalReaction direction="left-to-right" evidence="31">
        <dbReference type="Rhea" id="RHEA:40928"/>
    </physiologicalReaction>
</comment>
<comment type="caution">
    <text evidence="44">The sequence shown here is derived from an EMBL/GenBank/DDBJ whole genome shotgun (WGS) entry which is preliminary data.</text>
</comment>
<comment type="catalytic activity">
    <reaction evidence="24">
        <text>1-hexadecanoyl-2-(9Z)-octadecenoyl-3-octadecanoyl-sn-glycerol + H2O = 1-hexadecanoyl-2-(9Z-octadecenoyl)-sn-glycerol + octadecanoate + H(+)</text>
        <dbReference type="Rhea" id="RHEA:41111"/>
        <dbReference type="ChEBI" id="CHEBI:15377"/>
        <dbReference type="ChEBI" id="CHEBI:15378"/>
        <dbReference type="ChEBI" id="CHEBI:25629"/>
        <dbReference type="ChEBI" id="CHEBI:75466"/>
        <dbReference type="ChEBI" id="CHEBI:77623"/>
    </reaction>
    <physiologicalReaction direction="left-to-right" evidence="24">
        <dbReference type="Rhea" id="RHEA:41112"/>
    </physiologicalReaction>
</comment>
<feature type="chain" id="PRO_5041937613" description="Phospholipase B1, membrane-associated" evidence="43">
    <location>
        <begin position="18"/>
        <end position="466"/>
    </location>
</feature>
<evidence type="ECO:0000256" key="38">
    <source>
        <dbReference type="ARBA" id="ARBA00048872"/>
    </source>
</evidence>
<evidence type="ECO:0000256" key="4">
    <source>
        <dbReference type="ARBA" id="ARBA00022475"/>
    </source>
</evidence>
<evidence type="ECO:0000256" key="20">
    <source>
        <dbReference type="ARBA" id="ARBA00045916"/>
    </source>
</evidence>
<dbReference type="Pfam" id="PF00657">
    <property type="entry name" value="Lipase_GDSL"/>
    <property type="match status" value="1"/>
</dbReference>
<keyword evidence="12" id="KW-0325">Glycoprotein</keyword>
<comment type="catalytic activity">
    <reaction evidence="42">
        <text>2-(9Z-octadecenoyl)-glycerol + H2O = glycerol + (9Z)-octadecenoate + H(+)</text>
        <dbReference type="Rhea" id="RHEA:38491"/>
        <dbReference type="ChEBI" id="CHEBI:15377"/>
        <dbReference type="ChEBI" id="CHEBI:15378"/>
        <dbReference type="ChEBI" id="CHEBI:17754"/>
        <dbReference type="ChEBI" id="CHEBI:30823"/>
        <dbReference type="ChEBI" id="CHEBI:73990"/>
    </reaction>
    <physiologicalReaction direction="left-to-right" evidence="42">
        <dbReference type="Rhea" id="RHEA:38492"/>
    </physiologicalReaction>
</comment>
<evidence type="ECO:0000256" key="9">
    <source>
        <dbReference type="ARBA" id="ARBA00022989"/>
    </source>
</evidence>
<evidence type="ECO:0000256" key="43">
    <source>
        <dbReference type="SAM" id="SignalP"/>
    </source>
</evidence>
<evidence type="ECO:0000256" key="25">
    <source>
        <dbReference type="ARBA" id="ARBA00048011"/>
    </source>
</evidence>
<evidence type="ECO:0000256" key="34">
    <source>
        <dbReference type="ARBA" id="ARBA00048613"/>
    </source>
</evidence>
<evidence type="ECO:0000256" key="32">
    <source>
        <dbReference type="ARBA" id="ARBA00048386"/>
    </source>
</evidence>
<dbReference type="CDD" id="cd01824">
    <property type="entry name" value="Phospholipase_B_like"/>
    <property type="match status" value="1"/>
</dbReference>
<comment type="catalytic activity">
    <reaction evidence="33">
        <text>a 1-acyl-sn-glycero-3-phosphocholine + H2O = sn-glycerol 3-phosphocholine + a fatty acid + H(+)</text>
        <dbReference type="Rhea" id="RHEA:15177"/>
        <dbReference type="ChEBI" id="CHEBI:15377"/>
        <dbReference type="ChEBI" id="CHEBI:15378"/>
        <dbReference type="ChEBI" id="CHEBI:16870"/>
        <dbReference type="ChEBI" id="CHEBI:28868"/>
        <dbReference type="ChEBI" id="CHEBI:58168"/>
        <dbReference type="EC" id="3.1.1.5"/>
    </reaction>
    <physiologicalReaction direction="left-to-right" evidence="33">
        <dbReference type="Rhea" id="RHEA:15178"/>
    </physiologicalReaction>
</comment>
<keyword evidence="10" id="KW-0443">Lipid metabolism</keyword>
<evidence type="ECO:0000313" key="45">
    <source>
        <dbReference type="Proteomes" id="UP001208570"/>
    </source>
</evidence>
<dbReference type="PANTHER" id="PTHR21325:SF31">
    <property type="entry name" value="GH22081P-RELATED"/>
    <property type="match status" value="1"/>
</dbReference>
<dbReference type="Gene3D" id="3.40.50.1110">
    <property type="entry name" value="SGNH hydrolase"/>
    <property type="match status" value="1"/>
</dbReference>
<name>A0AAD9NJC2_9ANNE</name>
<evidence type="ECO:0000256" key="19">
    <source>
        <dbReference type="ARBA" id="ARBA00033022"/>
    </source>
</evidence>
<comment type="catalytic activity">
    <reaction evidence="14">
        <text>1-hexadecanoyl-2-(9Z,12Z-octadecadienoyl)-sn-glycero-3-phosphocholine + H2O = (9Z,12Z)-octadecadienoate + 1-hexadecanoyl-sn-glycero-3-phosphocholine + H(+)</text>
        <dbReference type="Rhea" id="RHEA:40811"/>
        <dbReference type="ChEBI" id="CHEBI:15377"/>
        <dbReference type="ChEBI" id="CHEBI:15378"/>
        <dbReference type="ChEBI" id="CHEBI:30245"/>
        <dbReference type="ChEBI" id="CHEBI:72998"/>
        <dbReference type="ChEBI" id="CHEBI:73002"/>
    </reaction>
    <physiologicalReaction direction="left-to-right" evidence="14">
        <dbReference type="Rhea" id="RHEA:40812"/>
    </physiologicalReaction>
</comment>
<evidence type="ECO:0000256" key="12">
    <source>
        <dbReference type="ARBA" id="ARBA00023180"/>
    </source>
</evidence>
<dbReference type="FunFam" id="3.40.50.1110:FF:000005">
    <property type="entry name" value="Phospholipase B1"/>
    <property type="match status" value="1"/>
</dbReference>
<sequence>MWAKILLVFALVSLETGELVPARVSSPKKADEFRAKVIQFAYEVSTDPELKNLWDKSAYDPWMPEMPQFQCDTSQQYGPSTSVHRLRPSDVKVLAAMGDSISAGNGVGAERLLAVALENRGESWDIGGDFSLEEGVITLTTVFQKYTPDLKGKSVCVSQETNEKKSWLNVAEPGGDSSDMPYQAQLIVDRCKRDERIDINNDWKMVTLFIGGNDFCGSCDFSQPDFIDPNHTPEVYRQKIEEALDILHTKLPKTFVNLVPMFDITPLNNFTDPLCTLSHWLFCDCVVVNATEMKPLQLGYYNELKSLIDSGKYETKDDFTVVIQPMFVDSDLPVDPETGEYIRTFLSPDCFHPGRGAHQSFALTLWNTMFIPVGQKPQNVKQLEYKWYCPTESKAAQNEPVPLGAMLTKGAVVTIYLRSLGPWRSMNSKWRSMLKREVTRLVINSPCPNYDYRAILPRMSYSVLQQ</sequence>
<evidence type="ECO:0000256" key="31">
    <source>
        <dbReference type="ARBA" id="ARBA00048374"/>
    </source>
</evidence>
<dbReference type="GO" id="GO:0004806">
    <property type="term" value="F:triacylglycerol lipase activity"/>
    <property type="evidence" value="ECO:0007669"/>
    <property type="project" value="UniProtKB-EC"/>
</dbReference>
<dbReference type="InterPro" id="IPR035547">
    <property type="entry name" value="Phospholipase_B"/>
</dbReference>
<evidence type="ECO:0000256" key="6">
    <source>
        <dbReference type="ARBA" id="ARBA00022729"/>
    </source>
</evidence>
<evidence type="ECO:0000256" key="24">
    <source>
        <dbReference type="ARBA" id="ARBA00047459"/>
    </source>
</evidence>
<evidence type="ECO:0000256" key="11">
    <source>
        <dbReference type="ARBA" id="ARBA00023136"/>
    </source>
</evidence>
<protein>
    <recommendedName>
        <fullName evidence="3">Phospholipase B1, membrane-associated</fullName>
    </recommendedName>
    <alternativeName>
        <fullName evidence="16">Lysophospholipase</fullName>
    </alternativeName>
    <alternativeName>
        <fullName evidence="17">Phospholipase A2</fullName>
    </alternativeName>
    <alternativeName>
        <fullName evidence="19">Phospholipase B/lipase</fullName>
    </alternativeName>
    <alternativeName>
        <fullName evidence="18">Triacylglycerol lipase</fullName>
    </alternativeName>
</protein>
<comment type="similarity">
    <text evidence="2">Belongs to the 'GDSL' lipolytic enzyme family. Phospholipase B1 subfamily.</text>
</comment>
<comment type="catalytic activity">
    <reaction evidence="37">
        <text>1,3-dihexadecanoyl-2-(9Z-octadecenoyl)glycerol + H2O = 1,3-dihexadecanoylglycerol + (9Z)-octadecenoate + H(+)</text>
        <dbReference type="Rhea" id="RHEA:40983"/>
        <dbReference type="ChEBI" id="CHEBI:15377"/>
        <dbReference type="ChEBI" id="CHEBI:15378"/>
        <dbReference type="ChEBI" id="CHEBI:30823"/>
        <dbReference type="ChEBI" id="CHEBI:75688"/>
        <dbReference type="ChEBI" id="CHEBI:77619"/>
    </reaction>
    <physiologicalReaction direction="left-to-right" evidence="37">
        <dbReference type="Rhea" id="RHEA:40984"/>
    </physiologicalReaction>
</comment>
<keyword evidence="45" id="KW-1185">Reference proteome</keyword>
<evidence type="ECO:0000256" key="26">
    <source>
        <dbReference type="ARBA" id="ARBA00048015"/>
    </source>
</evidence>
<evidence type="ECO:0000256" key="15">
    <source>
        <dbReference type="ARBA" id="ARBA00023422"/>
    </source>
</evidence>
<comment type="catalytic activity">
    <reaction evidence="26">
        <text>1-hexadecanoyl-2-(9Z-octadecenoyl)-sn-glycero-3-phospho-(1'-sn-glycerol) + H2O = 1-hexadecanoyl-sn-glycero-3-phospho-(1'-sn-glycerol) + (9Z)-octadecenoate + H(+)</text>
        <dbReference type="Rhea" id="RHEA:40919"/>
        <dbReference type="ChEBI" id="CHEBI:15377"/>
        <dbReference type="ChEBI" id="CHEBI:15378"/>
        <dbReference type="ChEBI" id="CHEBI:30823"/>
        <dbReference type="ChEBI" id="CHEBI:72841"/>
        <dbReference type="ChEBI" id="CHEBI:75158"/>
    </reaction>
    <physiologicalReaction direction="left-to-right" evidence="26">
        <dbReference type="Rhea" id="RHEA:40920"/>
    </physiologicalReaction>
</comment>
<keyword evidence="7" id="KW-0677">Repeat</keyword>
<dbReference type="InterPro" id="IPR001087">
    <property type="entry name" value="GDSL"/>
</dbReference>
<comment type="catalytic activity">
    <reaction evidence="41">
        <text>1,3-di-(9Z-octadecenoyl)-glycerol + H2O = 1-(9Z-octadecenoyl)-glycerol + (9Z)-octadecenoate + H(+)</text>
        <dbReference type="Rhea" id="RHEA:39939"/>
        <dbReference type="ChEBI" id="CHEBI:15377"/>
        <dbReference type="ChEBI" id="CHEBI:15378"/>
        <dbReference type="ChEBI" id="CHEBI:30823"/>
        <dbReference type="ChEBI" id="CHEBI:75342"/>
        <dbReference type="ChEBI" id="CHEBI:75735"/>
    </reaction>
    <physiologicalReaction direction="left-to-right" evidence="41">
        <dbReference type="Rhea" id="RHEA:39940"/>
    </physiologicalReaction>
</comment>
<evidence type="ECO:0000256" key="7">
    <source>
        <dbReference type="ARBA" id="ARBA00022737"/>
    </source>
</evidence>
<evidence type="ECO:0000256" key="36">
    <source>
        <dbReference type="ARBA" id="ARBA00048699"/>
    </source>
</evidence>
<evidence type="ECO:0000256" key="21">
    <source>
        <dbReference type="ARBA" id="ARBA00047324"/>
    </source>
</evidence>
<evidence type="ECO:0000256" key="40">
    <source>
        <dbReference type="ARBA" id="ARBA00049363"/>
    </source>
</evidence>
<comment type="catalytic activity">
    <reaction evidence="23">
        <text>1-(9Z-octadecenoyl)-glycerol + H2O = glycerol + (9Z)-octadecenoate + H(+)</text>
        <dbReference type="Rhea" id="RHEA:38487"/>
        <dbReference type="ChEBI" id="CHEBI:15377"/>
        <dbReference type="ChEBI" id="CHEBI:15378"/>
        <dbReference type="ChEBI" id="CHEBI:17754"/>
        <dbReference type="ChEBI" id="CHEBI:30823"/>
        <dbReference type="ChEBI" id="CHEBI:75342"/>
    </reaction>
    <physiologicalReaction direction="left-to-right" evidence="23">
        <dbReference type="Rhea" id="RHEA:38488"/>
    </physiologicalReaction>
</comment>
<evidence type="ECO:0000256" key="2">
    <source>
        <dbReference type="ARBA" id="ARBA00009979"/>
    </source>
</evidence>
<evidence type="ECO:0000313" key="44">
    <source>
        <dbReference type="EMBL" id="KAK2170678.1"/>
    </source>
</evidence>
<dbReference type="SUPFAM" id="SSF52266">
    <property type="entry name" value="SGNH hydrolase"/>
    <property type="match status" value="1"/>
</dbReference>
<dbReference type="EMBL" id="JAODUP010000001">
    <property type="protein sequence ID" value="KAK2170678.1"/>
    <property type="molecule type" value="Genomic_DNA"/>
</dbReference>
<evidence type="ECO:0000256" key="18">
    <source>
        <dbReference type="ARBA" id="ARBA00031485"/>
    </source>
</evidence>
<dbReference type="Proteomes" id="UP001208570">
    <property type="component" value="Unassembled WGS sequence"/>
</dbReference>
<evidence type="ECO:0000256" key="17">
    <source>
        <dbReference type="ARBA" id="ARBA00031182"/>
    </source>
</evidence>
<keyword evidence="8" id="KW-0378">Hydrolase</keyword>
<dbReference type="InterPro" id="IPR036514">
    <property type="entry name" value="SGNH_hydro_sf"/>
</dbReference>
<evidence type="ECO:0000256" key="33">
    <source>
        <dbReference type="ARBA" id="ARBA00048454"/>
    </source>
</evidence>
<dbReference type="GO" id="GO:0004622">
    <property type="term" value="F:phosphatidylcholine lysophospholipase activity"/>
    <property type="evidence" value="ECO:0007669"/>
    <property type="project" value="UniProtKB-EC"/>
</dbReference>
<dbReference type="InterPro" id="IPR038885">
    <property type="entry name" value="PLB1"/>
</dbReference>
<comment type="subcellular location">
    <subcellularLocation>
        <location evidence="1">Apical cell membrane</location>
        <topology evidence="1">Single-pass type I membrane protein</topology>
    </subcellularLocation>
</comment>
<evidence type="ECO:0000256" key="22">
    <source>
        <dbReference type="ARBA" id="ARBA00047363"/>
    </source>
</evidence>
<comment type="catalytic activity">
    <reaction evidence="32">
        <text>1,2,3-tri-(9Z-octadecenoyl)-glycerol + H2O = di-(9Z)-octadecenoylglycerol + (9Z)-octadecenoate + H(+)</text>
        <dbReference type="Rhea" id="RHEA:38575"/>
        <dbReference type="ChEBI" id="CHEBI:15377"/>
        <dbReference type="ChEBI" id="CHEBI:15378"/>
        <dbReference type="ChEBI" id="CHEBI:30823"/>
        <dbReference type="ChEBI" id="CHEBI:53753"/>
        <dbReference type="ChEBI" id="CHEBI:75945"/>
    </reaction>
    <physiologicalReaction direction="left-to-right" evidence="32">
        <dbReference type="Rhea" id="RHEA:38576"/>
    </physiologicalReaction>
</comment>
<dbReference type="GO" id="GO:0004623">
    <property type="term" value="F:phospholipase A2 activity"/>
    <property type="evidence" value="ECO:0007669"/>
    <property type="project" value="UniProtKB-EC"/>
</dbReference>
<evidence type="ECO:0000256" key="39">
    <source>
        <dbReference type="ARBA" id="ARBA00048939"/>
    </source>
</evidence>
<evidence type="ECO:0000256" key="5">
    <source>
        <dbReference type="ARBA" id="ARBA00022692"/>
    </source>
</evidence>
<evidence type="ECO:0000256" key="3">
    <source>
        <dbReference type="ARBA" id="ARBA00015133"/>
    </source>
</evidence>
<comment type="catalytic activity">
    <reaction evidence="34">
        <text>1-hexadecanoyl-2-(9Z-octadecenoyl)-sn-glycero-3-phosphoethanolamine + H2O = 1-hexadecanoyl-sn-glycero-3-phosphoethanolamine + (9Z)-octadecenoate + H(+)</text>
        <dbReference type="Rhea" id="RHEA:40911"/>
        <dbReference type="ChEBI" id="CHEBI:15377"/>
        <dbReference type="ChEBI" id="CHEBI:15378"/>
        <dbReference type="ChEBI" id="CHEBI:30823"/>
        <dbReference type="ChEBI" id="CHEBI:73004"/>
        <dbReference type="ChEBI" id="CHEBI:73007"/>
    </reaction>
    <physiologicalReaction direction="left-to-right" evidence="34">
        <dbReference type="Rhea" id="RHEA:40912"/>
    </physiologicalReaction>
</comment>
<evidence type="ECO:0000256" key="28">
    <source>
        <dbReference type="ARBA" id="ARBA00048058"/>
    </source>
</evidence>
<comment type="catalytic activity">
    <reaction evidence="40">
        <text>1,2-dihexadecanoyl-sn-glycero-3-phosphocholine + 2 H2O = sn-glycerol 3-phosphocholine + 2 hexadecanoate + 2 H(+)</text>
        <dbReference type="Rhea" id="RHEA:40975"/>
        <dbReference type="ChEBI" id="CHEBI:7896"/>
        <dbReference type="ChEBI" id="CHEBI:15377"/>
        <dbReference type="ChEBI" id="CHEBI:15378"/>
        <dbReference type="ChEBI" id="CHEBI:16870"/>
        <dbReference type="ChEBI" id="CHEBI:72999"/>
    </reaction>
    <physiologicalReaction direction="left-to-right" evidence="40">
        <dbReference type="Rhea" id="RHEA:40976"/>
    </physiologicalReaction>
</comment>
<comment type="catalytic activity">
    <reaction evidence="22">
        <text>1,3-dihexadecanoyl-2-(9Z-octadecenoyl)glycerol + H2O = 1-hexadecanoyl-2-(9Z-octadecenoyl)-glycerol + hexadecanoate + H(+)</text>
        <dbReference type="Rhea" id="RHEA:40979"/>
        <dbReference type="ChEBI" id="CHEBI:7896"/>
        <dbReference type="ChEBI" id="CHEBI:15377"/>
        <dbReference type="ChEBI" id="CHEBI:15378"/>
        <dbReference type="ChEBI" id="CHEBI:75585"/>
        <dbReference type="ChEBI" id="CHEBI:75688"/>
    </reaction>
    <physiologicalReaction direction="left-to-right" evidence="22">
        <dbReference type="Rhea" id="RHEA:40980"/>
    </physiologicalReaction>
</comment>
<comment type="catalytic activity">
    <reaction evidence="25">
        <text>2,3-di-(9Z)-octadecenoyl-sn-glycerol + H2O = 3-(9Z-octadecenoyl)-sn-glycerol + (9Z)-octadecenoate + H(+)</text>
        <dbReference type="Rhea" id="RHEA:42604"/>
        <dbReference type="ChEBI" id="CHEBI:15377"/>
        <dbReference type="ChEBI" id="CHEBI:15378"/>
        <dbReference type="ChEBI" id="CHEBI:30823"/>
        <dbReference type="ChEBI" id="CHEBI:75824"/>
        <dbReference type="ChEBI" id="CHEBI:75938"/>
    </reaction>
    <physiologicalReaction direction="left-to-right" evidence="25">
        <dbReference type="Rhea" id="RHEA:42605"/>
    </physiologicalReaction>
</comment>
<evidence type="ECO:0000256" key="16">
    <source>
        <dbReference type="ARBA" id="ARBA00029723"/>
    </source>
</evidence>
<evidence type="ECO:0000256" key="30">
    <source>
        <dbReference type="ARBA" id="ARBA00048362"/>
    </source>
</evidence>
<comment type="catalytic activity">
    <reaction evidence="29">
        <text>1,2-dihexadecanoyl-sn-glycero-3-phosphocholine + H2O = 1-hexadecanoyl-sn-glycero-3-phosphocholine + hexadecanoate + H(+)</text>
        <dbReference type="Rhea" id="RHEA:41223"/>
        <dbReference type="ChEBI" id="CHEBI:7896"/>
        <dbReference type="ChEBI" id="CHEBI:15377"/>
        <dbReference type="ChEBI" id="CHEBI:15378"/>
        <dbReference type="ChEBI" id="CHEBI:72998"/>
        <dbReference type="ChEBI" id="CHEBI:72999"/>
    </reaction>
    <physiologicalReaction direction="left-to-right" evidence="29">
        <dbReference type="Rhea" id="RHEA:41224"/>
    </physiologicalReaction>
</comment>
<evidence type="ECO:0000256" key="35">
    <source>
        <dbReference type="ARBA" id="ARBA00048656"/>
    </source>
</evidence>
<evidence type="ECO:0000256" key="23">
    <source>
        <dbReference type="ARBA" id="ARBA00047438"/>
    </source>
</evidence>
<comment type="catalytic activity">
    <reaction evidence="28">
        <text>1,2-di-(9Z-octadecenoyl)-sn-glycero-3-phosphocholine + H2O = 1-(9Z-octadecenoyl)-sn-glycero-3-phosphocholine + (9Z)-octadecenoate + H(+)</text>
        <dbReference type="Rhea" id="RHEA:40923"/>
        <dbReference type="ChEBI" id="CHEBI:15377"/>
        <dbReference type="ChEBI" id="CHEBI:15378"/>
        <dbReference type="ChEBI" id="CHEBI:28610"/>
        <dbReference type="ChEBI" id="CHEBI:30823"/>
        <dbReference type="ChEBI" id="CHEBI:74669"/>
    </reaction>
    <physiologicalReaction direction="left-to-right" evidence="28">
        <dbReference type="Rhea" id="RHEA:40924"/>
    </physiologicalReaction>
</comment>
<comment type="function">
    <text evidence="20">Calcium-independent membrane-associated phospholipase that catalyzes complete diacylation of phospholipids by hydrolyzing both sn-1 and sn-2 fatty acyl chains attached to the glycerol backbone (phospholipase B activity). Has dual phospholipase and lysophospholipase activities toward diacylphospholipids. Preferentially cleaves sn-2 ester bonds over sn-1 bonds. Acts as a lipase toward glycerolipid substrates. Hydrolyzes fatty acyl chains of diacylglycerols with preference for the sn-2 position and of triacylglycerols with not positional selectivity. May also hydrolyze long chain retinyl esters such as retinyl palmitate. May contribute to digestion of dietary phospholipids, glycerolipids and retinoids, facilitating lipid absorption at the brush border.</text>
</comment>
<proteinExistence type="inferred from homology"/>
<comment type="catalytic activity">
    <reaction evidence="21">
        <text>1-hexadecanoyl-2-(9Z)-octadecenoyl-3-octadecanoyl-sn-glycerol + H2O = 2-(9Z-octadecenoyl)-3-octadecanoyl-sn-glycerol + hexadecanoate + H(+)</text>
        <dbReference type="Rhea" id="RHEA:41107"/>
        <dbReference type="ChEBI" id="CHEBI:7896"/>
        <dbReference type="ChEBI" id="CHEBI:15377"/>
        <dbReference type="ChEBI" id="CHEBI:15378"/>
        <dbReference type="ChEBI" id="CHEBI:75558"/>
        <dbReference type="ChEBI" id="CHEBI:77623"/>
    </reaction>
    <physiologicalReaction direction="left-to-right" evidence="21">
        <dbReference type="Rhea" id="RHEA:41108"/>
    </physiologicalReaction>
</comment>
<comment type="catalytic activity">
    <reaction evidence="30">
        <text>1-hexadecanoyl-2-(9Z,12Z-octadecadienoyl)-sn-glycero-3-phosphocholine + H2O = 2-(9Z,12Z-octadecadienoyl)-sn-glycero-3-phosphocholine + hexadecanoate + H(+)</text>
        <dbReference type="Rhea" id="RHEA:40971"/>
        <dbReference type="ChEBI" id="CHEBI:7896"/>
        <dbReference type="ChEBI" id="CHEBI:15377"/>
        <dbReference type="ChEBI" id="CHEBI:15378"/>
        <dbReference type="ChEBI" id="CHEBI:73002"/>
        <dbReference type="ChEBI" id="CHEBI:76084"/>
    </reaction>
    <physiologicalReaction direction="left-to-right" evidence="30">
        <dbReference type="Rhea" id="RHEA:40972"/>
    </physiologicalReaction>
</comment>
<evidence type="ECO:0000256" key="1">
    <source>
        <dbReference type="ARBA" id="ARBA00004247"/>
    </source>
</evidence>
<evidence type="ECO:0000256" key="42">
    <source>
        <dbReference type="ARBA" id="ARBA00049461"/>
    </source>
</evidence>
<evidence type="ECO:0000256" key="10">
    <source>
        <dbReference type="ARBA" id="ARBA00023098"/>
    </source>
</evidence>
<evidence type="ECO:0000256" key="27">
    <source>
        <dbReference type="ARBA" id="ARBA00048049"/>
    </source>
</evidence>
<comment type="catalytic activity">
    <reaction evidence="35">
        <text>1-hexadecanoyl-sn-glycero-3-phosphocholine + H2O = sn-glycerol 3-phosphocholine + hexadecanoate + H(+)</text>
        <dbReference type="Rhea" id="RHEA:40435"/>
        <dbReference type="ChEBI" id="CHEBI:7896"/>
        <dbReference type="ChEBI" id="CHEBI:15377"/>
        <dbReference type="ChEBI" id="CHEBI:15378"/>
        <dbReference type="ChEBI" id="CHEBI:16870"/>
        <dbReference type="ChEBI" id="CHEBI:72998"/>
    </reaction>
    <physiologicalReaction direction="left-to-right" evidence="35">
        <dbReference type="Rhea" id="RHEA:40436"/>
    </physiologicalReaction>
</comment>
<comment type="catalytic activity">
    <reaction evidence="13">
        <text>a triacylglycerol + H2O = a diacylglycerol + a fatty acid + H(+)</text>
        <dbReference type="Rhea" id="RHEA:12044"/>
        <dbReference type="ChEBI" id="CHEBI:15377"/>
        <dbReference type="ChEBI" id="CHEBI:15378"/>
        <dbReference type="ChEBI" id="CHEBI:17855"/>
        <dbReference type="ChEBI" id="CHEBI:18035"/>
        <dbReference type="ChEBI" id="CHEBI:28868"/>
        <dbReference type="EC" id="3.1.1.3"/>
    </reaction>
    <physiologicalReaction direction="left-to-right" evidence="13">
        <dbReference type="Rhea" id="RHEA:12045"/>
    </physiologicalReaction>
</comment>
<keyword evidence="5" id="KW-0812">Transmembrane</keyword>
<evidence type="ECO:0000256" key="41">
    <source>
        <dbReference type="ARBA" id="ARBA00049372"/>
    </source>
</evidence>
<comment type="catalytic activity">
    <reaction evidence="39">
        <text>1-hexadecanoyl-2-(9Z)-octadecenoyl-3-octadecanoyl-sn-glycerol + H2O = 1-hexadecanoyl-3-octadecanoyl-sn-glycerol + (9Z)-octadecenoate + H(+)</text>
        <dbReference type="Rhea" id="RHEA:41103"/>
        <dbReference type="ChEBI" id="CHEBI:15377"/>
        <dbReference type="ChEBI" id="CHEBI:15378"/>
        <dbReference type="ChEBI" id="CHEBI:30823"/>
        <dbReference type="ChEBI" id="CHEBI:77623"/>
        <dbReference type="ChEBI" id="CHEBI:77624"/>
    </reaction>
    <physiologicalReaction direction="left-to-right" evidence="39">
        <dbReference type="Rhea" id="RHEA:41104"/>
    </physiologicalReaction>
</comment>
<evidence type="ECO:0000256" key="13">
    <source>
        <dbReference type="ARBA" id="ARBA00023369"/>
    </source>
</evidence>
<accession>A0AAD9NJC2</accession>
<dbReference type="AlphaFoldDB" id="A0AAD9NJC2"/>
<evidence type="ECO:0000256" key="8">
    <source>
        <dbReference type="ARBA" id="ARBA00022801"/>
    </source>
</evidence>
<comment type="catalytic activity">
    <reaction evidence="27">
        <text>a 1-O-alkyl-2-acyl-sn-glycero-3-phosphocholine + H2O = a 1-O-alkyl-sn-glycero-3-phosphocholine + a fatty acid + H(+)</text>
        <dbReference type="Rhea" id="RHEA:36231"/>
        <dbReference type="ChEBI" id="CHEBI:15377"/>
        <dbReference type="ChEBI" id="CHEBI:15378"/>
        <dbReference type="ChEBI" id="CHEBI:28868"/>
        <dbReference type="ChEBI" id="CHEBI:30909"/>
        <dbReference type="ChEBI" id="CHEBI:36702"/>
        <dbReference type="EC" id="3.1.1.4"/>
    </reaction>
    <physiologicalReaction direction="left-to-right" evidence="27">
        <dbReference type="Rhea" id="RHEA:36232"/>
    </physiologicalReaction>
</comment>
<gene>
    <name evidence="44" type="ORF">LSH36_1g12015</name>
</gene>
<dbReference type="PANTHER" id="PTHR21325">
    <property type="entry name" value="PHOSPHOLIPASE B, PLB1"/>
    <property type="match status" value="1"/>
</dbReference>
<keyword evidence="11" id="KW-0472">Membrane</keyword>
<dbReference type="GO" id="GO:0016324">
    <property type="term" value="C:apical plasma membrane"/>
    <property type="evidence" value="ECO:0007669"/>
    <property type="project" value="UniProtKB-SubCell"/>
</dbReference>
<evidence type="ECO:0000256" key="29">
    <source>
        <dbReference type="ARBA" id="ARBA00048227"/>
    </source>
</evidence>
<comment type="catalytic activity">
    <reaction evidence="36">
        <text>1-hexadecanoyl-2-(9Z-octadecenoyl)-sn-glycero-3-phosphocholine + H2O = 1-hexadecanoyl-sn-glycero-3-phosphocholine + (9Z)-octadecenoate + H(+)</text>
        <dbReference type="Rhea" id="RHEA:38779"/>
        <dbReference type="ChEBI" id="CHEBI:15377"/>
        <dbReference type="ChEBI" id="CHEBI:15378"/>
        <dbReference type="ChEBI" id="CHEBI:30823"/>
        <dbReference type="ChEBI" id="CHEBI:72998"/>
        <dbReference type="ChEBI" id="CHEBI:73001"/>
    </reaction>
    <physiologicalReaction direction="left-to-right" evidence="36">
        <dbReference type="Rhea" id="RHEA:38780"/>
    </physiologicalReaction>
</comment>
<organism evidence="44 45">
    <name type="scientific">Paralvinella palmiformis</name>
    <dbReference type="NCBI Taxonomy" id="53620"/>
    <lineage>
        <taxon>Eukaryota</taxon>
        <taxon>Metazoa</taxon>
        <taxon>Spiralia</taxon>
        <taxon>Lophotrochozoa</taxon>
        <taxon>Annelida</taxon>
        <taxon>Polychaeta</taxon>
        <taxon>Sedentaria</taxon>
        <taxon>Canalipalpata</taxon>
        <taxon>Terebellida</taxon>
        <taxon>Terebelliformia</taxon>
        <taxon>Alvinellidae</taxon>
        <taxon>Paralvinella</taxon>
    </lineage>
</organism>
<comment type="catalytic activity">
    <reaction evidence="38">
        <text>1-O-hexadecyl-2-(9Z)-octadecenoyl-sn-glycero-3-phosphocholine + H2O = 1-O-hexadecyl-sn-glycero-3-phosphocholine + (9Z)-octadecenoate + H(+)</text>
        <dbReference type="Rhea" id="RHEA:40915"/>
        <dbReference type="ChEBI" id="CHEBI:15377"/>
        <dbReference type="ChEBI" id="CHEBI:15378"/>
        <dbReference type="ChEBI" id="CHEBI:30823"/>
        <dbReference type="ChEBI" id="CHEBI:34112"/>
        <dbReference type="ChEBI" id="CHEBI:64496"/>
    </reaction>
    <physiologicalReaction direction="left-to-right" evidence="38">
        <dbReference type="Rhea" id="RHEA:40916"/>
    </physiologicalReaction>
</comment>
<feature type="signal peptide" evidence="43">
    <location>
        <begin position="1"/>
        <end position="17"/>
    </location>
</feature>
<dbReference type="GO" id="GO:0006644">
    <property type="term" value="P:phospholipid metabolic process"/>
    <property type="evidence" value="ECO:0007669"/>
    <property type="project" value="TreeGrafter"/>
</dbReference>
<keyword evidence="9" id="KW-1133">Transmembrane helix</keyword>
<keyword evidence="4" id="KW-1003">Cell membrane</keyword>
<keyword evidence="6 43" id="KW-0732">Signal</keyword>
<reference evidence="44" key="1">
    <citation type="journal article" date="2023" name="Mol. Biol. Evol.">
        <title>Third-Generation Sequencing Reveals the Adaptive Role of the Epigenome in Three Deep-Sea Polychaetes.</title>
        <authorList>
            <person name="Perez M."/>
            <person name="Aroh O."/>
            <person name="Sun Y."/>
            <person name="Lan Y."/>
            <person name="Juniper S.K."/>
            <person name="Young C.R."/>
            <person name="Angers B."/>
            <person name="Qian P.Y."/>
        </authorList>
    </citation>
    <scope>NUCLEOTIDE SEQUENCE</scope>
    <source>
        <strain evidence="44">P08H-3</strain>
    </source>
</reference>
<evidence type="ECO:0000256" key="37">
    <source>
        <dbReference type="ARBA" id="ARBA00048869"/>
    </source>
</evidence>